<organism evidence="2 3">
    <name type="scientific">Ephemerocybe angulata</name>
    <dbReference type="NCBI Taxonomy" id="980116"/>
    <lineage>
        <taxon>Eukaryota</taxon>
        <taxon>Fungi</taxon>
        <taxon>Dikarya</taxon>
        <taxon>Basidiomycota</taxon>
        <taxon>Agaricomycotina</taxon>
        <taxon>Agaricomycetes</taxon>
        <taxon>Agaricomycetidae</taxon>
        <taxon>Agaricales</taxon>
        <taxon>Agaricineae</taxon>
        <taxon>Psathyrellaceae</taxon>
        <taxon>Ephemerocybe</taxon>
    </lineage>
</organism>
<feature type="region of interest" description="Disordered" evidence="1">
    <location>
        <begin position="244"/>
        <end position="266"/>
    </location>
</feature>
<dbReference type="PANTHER" id="PTHR12197">
    <property type="entry name" value="HISTONE-LYSINE N-METHYLTRANSFERASE SMYD"/>
    <property type="match status" value="1"/>
</dbReference>
<protein>
    <recommendedName>
        <fullName evidence="4">SET domain-containing protein</fullName>
    </recommendedName>
</protein>
<evidence type="ECO:0000313" key="2">
    <source>
        <dbReference type="EMBL" id="KAF5333363.1"/>
    </source>
</evidence>
<dbReference type="SUPFAM" id="SSF82199">
    <property type="entry name" value="SET domain"/>
    <property type="match status" value="1"/>
</dbReference>
<dbReference type="CDD" id="cd20071">
    <property type="entry name" value="SET_SMYD"/>
    <property type="match status" value="1"/>
</dbReference>
<accession>A0A8H5C1N5</accession>
<sequence>MAGARLSVVVNKDFAAGETIYKVGASTSYGNRESPIVATLDEDVQLAGTHCTHCFRIIEAGQALKSEESENVFPSAYCSKACLAASEKQSQSILFTLKNPLPEALAAGPTPPEMTEKRKAAQAAFVQGHKGDFRNVPMLTARFVARQVALETQKLLTATALSTPSAADEVADFTDAEKSDYTLADHTERFRYTDVAVPPKDLSLLSELLAATLPGLEQFTTEERHAAMESKMLYNAYGVAFDGGRDDRPTPLGRPEDIEHTRTPQGTERQIGSAIYTLSSYLTHSCTPSATVAFSAGTTELHLVALQPLKKGDLVTIAFVDVAQREGETVVDCRRRRRVDLARGWKFACGCARCAEEAEVAAAAAGVAGAEAEADVAVKDEAKVDEALRNFEMNLPRRHDEPEPESEPEVQAEPAVADAAVAVEKEGDRAEEVVIQAVEHAIVSEVEQAVHQAVEEAVEAAVEEVVPEIVEEVAAETIEEVVEKATEQAVQEVIEETLEEEAAVVALEIEEPLEEEAAVAAEEIEAPEEEAAVAAERIEEPLEEGAAVAEGGIAAEATFEEAVLEAVTEAVEEAALSQAPVETVGETVVEAVEEALMAAVDDAIEQAVAQAEEATPAQQ</sequence>
<feature type="compositionally biased region" description="Basic and acidic residues" evidence="1">
    <location>
        <begin position="244"/>
        <end position="262"/>
    </location>
</feature>
<reference evidence="2 3" key="1">
    <citation type="journal article" date="2020" name="ISME J.">
        <title>Uncovering the hidden diversity of litter-decomposition mechanisms in mushroom-forming fungi.</title>
        <authorList>
            <person name="Floudas D."/>
            <person name="Bentzer J."/>
            <person name="Ahren D."/>
            <person name="Johansson T."/>
            <person name="Persson P."/>
            <person name="Tunlid A."/>
        </authorList>
    </citation>
    <scope>NUCLEOTIDE SEQUENCE [LARGE SCALE GENOMIC DNA]</scope>
    <source>
        <strain evidence="2 3">CBS 175.51</strain>
    </source>
</reference>
<dbReference type="GO" id="GO:0005634">
    <property type="term" value="C:nucleus"/>
    <property type="evidence" value="ECO:0007669"/>
    <property type="project" value="TreeGrafter"/>
</dbReference>
<feature type="region of interest" description="Disordered" evidence="1">
    <location>
        <begin position="393"/>
        <end position="415"/>
    </location>
</feature>
<gene>
    <name evidence="2" type="ORF">D9611_002673</name>
</gene>
<evidence type="ECO:0008006" key="4">
    <source>
        <dbReference type="Google" id="ProtNLM"/>
    </source>
</evidence>
<name>A0A8H5C1N5_9AGAR</name>
<dbReference type="Proteomes" id="UP000541558">
    <property type="component" value="Unassembled WGS sequence"/>
</dbReference>
<dbReference type="InterPro" id="IPR046341">
    <property type="entry name" value="SET_dom_sf"/>
</dbReference>
<dbReference type="PANTHER" id="PTHR12197:SF251">
    <property type="entry name" value="EG:BACR7C10.4 PROTEIN"/>
    <property type="match status" value="1"/>
</dbReference>
<proteinExistence type="predicted"/>
<dbReference type="EMBL" id="JAACJK010000109">
    <property type="protein sequence ID" value="KAF5333363.1"/>
    <property type="molecule type" value="Genomic_DNA"/>
</dbReference>
<dbReference type="AlphaFoldDB" id="A0A8H5C1N5"/>
<comment type="caution">
    <text evidence="2">The sequence shown here is derived from an EMBL/GenBank/DDBJ whole genome shotgun (WGS) entry which is preliminary data.</text>
</comment>
<dbReference type="Gene3D" id="1.10.220.160">
    <property type="match status" value="1"/>
</dbReference>
<dbReference type="Gene3D" id="2.170.270.10">
    <property type="entry name" value="SET domain"/>
    <property type="match status" value="1"/>
</dbReference>
<dbReference type="OrthoDB" id="2154253at2759"/>
<evidence type="ECO:0000256" key="1">
    <source>
        <dbReference type="SAM" id="MobiDB-lite"/>
    </source>
</evidence>
<dbReference type="Gene3D" id="6.10.140.2220">
    <property type="match status" value="1"/>
</dbReference>
<keyword evidence="3" id="KW-1185">Reference proteome</keyword>
<dbReference type="InterPro" id="IPR050869">
    <property type="entry name" value="H3K4_H4K5_MeTrfase"/>
</dbReference>
<evidence type="ECO:0000313" key="3">
    <source>
        <dbReference type="Proteomes" id="UP000541558"/>
    </source>
</evidence>